<protein>
    <submittedName>
        <fullName evidence="3">Uncharacterized protein</fullName>
    </submittedName>
</protein>
<feature type="transmembrane region" description="Helical" evidence="2">
    <location>
        <begin position="93"/>
        <end position="112"/>
    </location>
</feature>
<keyword evidence="2" id="KW-0812">Transmembrane</keyword>
<feature type="transmembrane region" description="Helical" evidence="2">
    <location>
        <begin position="149"/>
        <end position="169"/>
    </location>
</feature>
<keyword evidence="2" id="KW-1133">Transmembrane helix</keyword>
<dbReference type="EMBL" id="CP136898">
    <property type="protein sequence ID" value="WOL18554.1"/>
    <property type="molecule type" value="Genomic_DNA"/>
</dbReference>
<accession>A0AAQ3QP84</accession>
<evidence type="ECO:0000256" key="1">
    <source>
        <dbReference type="SAM" id="MobiDB-lite"/>
    </source>
</evidence>
<keyword evidence="4" id="KW-1185">Reference proteome</keyword>
<feature type="transmembrane region" description="Helical" evidence="2">
    <location>
        <begin position="18"/>
        <end position="36"/>
    </location>
</feature>
<organism evidence="3 4">
    <name type="scientific">Canna indica</name>
    <name type="common">Indian-shot</name>
    <dbReference type="NCBI Taxonomy" id="4628"/>
    <lineage>
        <taxon>Eukaryota</taxon>
        <taxon>Viridiplantae</taxon>
        <taxon>Streptophyta</taxon>
        <taxon>Embryophyta</taxon>
        <taxon>Tracheophyta</taxon>
        <taxon>Spermatophyta</taxon>
        <taxon>Magnoliopsida</taxon>
        <taxon>Liliopsida</taxon>
        <taxon>Zingiberales</taxon>
        <taxon>Cannaceae</taxon>
        <taxon>Canna</taxon>
    </lineage>
</organism>
<feature type="transmembrane region" description="Helical" evidence="2">
    <location>
        <begin position="189"/>
        <end position="209"/>
    </location>
</feature>
<keyword evidence="2" id="KW-0472">Membrane</keyword>
<dbReference type="AlphaFoldDB" id="A0AAQ3QP84"/>
<evidence type="ECO:0000313" key="3">
    <source>
        <dbReference type="EMBL" id="WOL18554.1"/>
    </source>
</evidence>
<evidence type="ECO:0000256" key="2">
    <source>
        <dbReference type="SAM" id="Phobius"/>
    </source>
</evidence>
<name>A0AAQ3QP84_9LILI</name>
<dbReference type="Proteomes" id="UP001327560">
    <property type="component" value="Chromosome 9"/>
</dbReference>
<sequence length="273" mass="31378">MAWQLIEQLTGGPFPAPYYRYLAALLFLALAAARLISSHRFRDLQAYSRMFHLFSGRNRRRFLSIYMEAAAVFFHPIDLFGAAVDGTGSLTGYYWFLGAFLIFVLVEVWFSFPVDGSAWRPMFHFFFIFWALIDVFFRDIESLPREYYSYVGGYLFFVVGCSLLQFLAVDREPFGGEPSGSTGPPPISTTDACYMLSFSFICWALVFLFSHSSPTDYYIYWPDSHLQSCFLLRPVITQLLEPPQEEEDSSQQVQTPNGRKAQRDMQISNPSDV</sequence>
<gene>
    <name evidence="3" type="ORF">Cni_G27351</name>
</gene>
<feature type="region of interest" description="Disordered" evidence="1">
    <location>
        <begin position="242"/>
        <end position="273"/>
    </location>
</feature>
<reference evidence="3 4" key="1">
    <citation type="submission" date="2023-10" db="EMBL/GenBank/DDBJ databases">
        <title>Chromosome-scale genome assembly provides insights into flower coloration mechanisms of Canna indica.</title>
        <authorList>
            <person name="Li C."/>
        </authorList>
    </citation>
    <scope>NUCLEOTIDE SEQUENCE [LARGE SCALE GENOMIC DNA]</scope>
    <source>
        <tissue evidence="3">Flower</tissue>
    </source>
</reference>
<evidence type="ECO:0000313" key="4">
    <source>
        <dbReference type="Proteomes" id="UP001327560"/>
    </source>
</evidence>
<proteinExistence type="predicted"/>